<dbReference type="InterPro" id="IPR036942">
    <property type="entry name" value="Beta-barrel_TonB_sf"/>
</dbReference>
<dbReference type="AlphaFoldDB" id="A0A4Y5YBM3"/>
<keyword evidence="3 11" id="KW-1134">Transmembrane beta strand</keyword>
<dbReference type="SUPFAM" id="SSF56935">
    <property type="entry name" value="Porins"/>
    <property type="match status" value="1"/>
</dbReference>
<evidence type="ECO:0000256" key="4">
    <source>
        <dbReference type="ARBA" id="ARBA00022496"/>
    </source>
</evidence>
<dbReference type="Gene3D" id="2.40.170.20">
    <property type="entry name" value="TonB-dependent receptor, beta-barrel domain"/>
    <property type="match status" value="1"/>
</dbReference>
<keyword evidence="13" id="KW-0732">Signal</keyword>
<evidence type="ECO:0000256" key="8">
    <source>
        <dbReference type="ARBA" id="ARBA00023077"/>
    </source>
</evidence>
<dbReference type="PANTHER" id="PTHR32552:SF81">
    <property type="entry name" value="TONB-DEPENDENT OUTER MEMBRANE RECEPTOR"/>
    <property type="match status" value="1"/>
</dbReference>
<keyword evidence="4" id="KW-0410">Iron transport</keyword>
<feature type="domain" description="TonB-dependent receptor-like beta-barrel" evidence="14">
    <location>
        <begin position="235"/>
        <end position="686"/>
    </location>
</feature>
<reference evidence="16 17" key="1">
    <citation type="submission" date="2019-06" db="EMBL/GenBank/DDBJ databases">
        <title>The genome of Shewanella sp. SM1901.</title>
        <authorList>
            <person name="Cha Q."/>
        </authorList>
    </citation>
    <scope>NUCLEOTIDE SEQUENCE [LARGE SCALE GENOMIC DNA]</scope>
    <source>
        <strain evidence="16 17">SM1901</strain>
    </source>
</reference>
<keyword evidence="7" id="KW-0406">Ion transport</keyword>
<keyword evidence="9 11" id="KW-0472">Membrane</keyword>
<sequence>MSRSKLFFQTTLALAIANSLVVTNHAYAQEAENAEMEKIVVTSRGRVETLQQIPDSVTVINASEVAQARIETIKDFAALTPNLDVSKNFRSGLNFITVRGLITPQVGEAPIAYVVDGVTVPNLEFINQGLHNIERIEVLRGPQGALYGKNAIGGAVNIITKAPTDETEGSVQASYAQGNEVKLNSALSGAVIEDKLYYRISANYRDSDGQIDNAYSNEDVDFVDSAYGFQGMLHYLITDDTDITFRGNYSNNRQGSNYMARITAEELEDFDIENDSNAIGEDISEMWFLSSKLESQFDLGKLVVVLSANDSDIEFFADGDFTHFEASEENFYFPITQINPIKESSENLEVRFISENNDGFSWALGSFAETKDRYVSYDQVIDVTPTELVTYNDVKALMASDPSLVLEGEKTVLDSYAYAFFGQGNYDITDDLELTFALRYDSETREAYDERDKAASKAEQTYSQLQPKASLAWQYTPDVLLYTTYSKGFRSGGFNEYSPTVNRQYDKEVSDTIEIGSKTTWLDDTIWLNLAAFRIVQQDAQFTRLNPSTFTLENLNIDEVIINGLELELSANVTEDIKVSFGAGYIDNEITENKGTDILSGRDLQETEGGTMPYVSKFNFNGSITHYTELHKDWLLSSRLAFNTVGPRSFDIYNDDTGETDSHTYLNANFTVNNESWSVSLFANNILDEQSPETVFLYNPLIRMQNSPRQVGVQAKYSF</sequence>
<evidence type="ECO:0000256" key="7">
    <source>
        <dbReference type="ARBA" id="ARBA00023065"/>
    </source>
</evidence>
<evidence type="ECO:0000256" key="1">
    <source>
        <dbReference type="ARBA" id="ARBA00004571"/>
    </source>
</evidence>
<dbReference type="Pfam" id="PF00593">
    <property type="entry name" value="TonB_dep_Rec_b-barrel"/>
    <property type="match status" value="1"/>
</dbReference>
<evidence type="ECO:0000256" key="2">
    <source>
        <dbReference type="ARBA" id="ARBA00022448"/>
    </source>
</evidence>
<proteinExistence type="inferred from homology"/>
<evidence type="ECO:0000256" key="9">
    <source>
        <dbReference type="ARBA" id="ARBA00023136"/>
    </source>
</evidence>
<evidence type="ECO:0000259" key="15">
    <source>
        <dbReference type="Pfam" id="PF07715"/>
    </source>
</evidence>
<evidence type="ECO:0000313" key="17">
    <source>
        <dbReference type="Proteomes" id="UP000319809"/>
    </source>
</evidence>
<evidence type="ECO:0000256" key="11">
    <source>
        <dbReference type="PROSITE-ProRule" id="PRU01360"/>
    </source>
</evidence>
<protein>
    <submittedName>
        <fullName evidence="16">TonB-dependent receptor</fullName>
    </submittedName>
</protein>
<feature type="domain" description="TonB-dependent receptor plug" evidence="15">
    <location>
        <begin position="50"/>
        <end position="155"/>
    </location>
</feature>
<keyword evidence="10 11" id="KW-0998">Cell outer membrane</keyword>
<gene>
    <name evidence="16" type="ORF">FH971_03350</name>
</gene>
<comment type="similarity">
    <text evidence="11 12">Belongs to the TonB-dependent receptor family.</text>
</comment>
<evidence type="ECO:0000259" key="14">
    <source>
        <dbReference type="Pfam" id="PF00593"/>
    </source>
</evidence>
<organism evidence="16 17">
    <name type="scientific">Shewanella polaris</name>
    <dbReference type="NCBI Taxonomy" id="2588449"/>
    <lineage>
        <taxon>Bacteria</taxon>
        <taxon>Pseudomonadati</taxon>
        <taxon>Pseudomonadota</taxon>
        <taxon>Gammaproteobacteria</taxon>
        <taxon>Alteromonadales</taxon>
        <taxon>Shewanellaceae</taxon>
        <taxon>Shewanella</taxon>
    </lineage>
</organism>
<dbReference type="KEGG" id="spol:FH971_03350"/>
<evidence type="ECO:0000256" key="5">
    <source>
        <dbReference type="ARBA" id="ARBA00022692"/>
    </source>
</evidence>
<dbReference type="RefSeq" id="WP_140233353.1">
    <property type="nucleotide sequence ID" value="NZ_CP041036.1"/>
</dbReference>
<dbReference type="InterPro" id="IPR039426">
    <property type="entry name" value="TonB-dep_rcpt-like"/>
</dbReference>
<evidence type="ECO:0000256" key="3">
    <source>
        <dbReference type="ARBA" id="ARBA00022452"/>
    </source>
</evidence>
<evidence type="ECO:0000256" key="12">
    <source>
        <dbReference type="RuleBase" id="RU003357"/>
    </source>
</evidence>
<keyword evidence="16" id="KW-0675">Receptor</keyword>
<keyword evidence="2 11" id="KW-0813">Transport</keyword>
<comment type="subcellular location">
    <subcellularLocation>
        <location evidence="1 11">Cell outer membrane</location>
        <topology evidence="1 11">Multi-pass membrane protein</topology>
    </subcellularLocation>
</comment>
<keyword evidence="8 12" id="KW-0798">TonB box</keyword>
<evidence type="ECO:0000313" key="16">
    <source>
        <dbReference type="EMBL" id="QDE30094.1"/>
    </source>
</evidence>
<dbReference type="InterPro" id="IPR000531">
    <property type="entry name" value="Beta-barrel_TonB"/>
</dbReference>
<dbReference type="InterPro" id="IPR012910">
    <property type="entry name" value="Plug_dom"/>
</dbReference>
<dbReference type="PANTHER" id="PTHR32552">
    <property type="entry name" value="FERRICHROME IRON RECEPTOR-RELATED"/>
    <property type="match status" value="1"/>
</dbReference>
<keyword evidence="17" id="KW-1185">Reference proteome</keyword>
<dbReference type="CDD" id="cd01347">
    <property type="entry name" value="ligand_gated_channel"/>
    <property type="match status" value="1"/>
</dbReference>
<dbReference type="EMBL" id="CP041036">
    <property type="protein sequence ID" value="QDE30094.1"/>
    <property type="molecule type" value="Genomic_DNA"/>
</dbReference>
<dbReference type="Pfam" id="PF07715">
    <property type="entry name" value="Plug"/>
    <property type="match status" value="1"/>
</dbReference>
<evidence type="ECO:0000256" key="10">
    <source>
        <dbReference type="ARBA" id="ARBA00023237"/>
    </source>
</evidence>
<dbReference type="Proteomes" id="UP000319809">
    <property type="component" value="Chromosome"/>
</dbReference>
<name>A0A4Y5YBM3_9GAMM</name>
<evidence type="ECO:0000256" key="13">
    <source>
        <dbReference type="SAM" id="SignalP"/>
    </source>
</evidence>
<dbReference type="GO" id="GO:0006826">
    <property type="term" value="P:iron ion transport"/>
    <property type="evidence" value="ECO:0007669"/>
    <property type="project" value="UniProtKB-KW"/>
</dbReference>
<accession>A0A4Y5YBM3</accession>
<feature type="chain" id="PRO_5021472434" evidence="13">
    <location>
        <begin position="29"/>
        <end position="719"/>
    </location>
</feature>
<dbReference type="PROSITE" id="PS52016">
    <property type="entry name" value="TONB_DEPENDENT_REC_3"/>
    <property type="match status" value="1"/>
</dbReference>
<evidence type="ECO:0000256" key="6">
    <source>
        <dbReference type="ARBA" id="ARBA00023004"/>
    </source>
</evidence>
<keyword evidence="6" id="KW-0408">Iron</keyword>
<dbReference type="GO" id="GO:0009279">
    <property type="term" value="C:cell outer membrane"/>
    <property type="evidence" value="ECO:0007669"/>
    <property type="project" value="UniProtKB-SubCell"/>
</dbReference>
<keyword evidence="5 11" id="KW-0812">Transmembrane</keyword>
<feature type="signal peptide" evidence="13">
    <location>
        <begin position="1"/>
        <end position="28"/>
    </location>
</feature>